<keyword evidence="7 13" id="KW-0479">Metal-binding</keyword>
<evidence type="ECO:0000256" key="13">
    <source>
        <dbReference type="RuleBase" id="RU361119"/>
    </source>
</evidence>
<dbReference type="Proteomes" id="UP000594263">
    <property type="component" value="Unplaced"/>
</dbReference>
<keyword evidence="10 13" id="KW-0186">Copper</keyword>
<dbReference type="PANTHER" id="PTHR11709">
    <property type="entry name" value="MULTI-COPPER OXIDASE"/>
    <property type="match status" value="1"/>
</dbReference>
<dbReference type="InterPro" id="IPR034288">
    <property type="entry name" value="CuRO_1_LCC"/>
</dbReference>
<dbReference type="Pfam" id="PF07731">
    <property type="entry name" value="Cu-oxidase_2"/>
    <property type="match status" value="1"/>
</dbReference>
<feature type="domain" description="Plastocyanin-like" evidence="15">
    <location>
        <begin position="534"/>
        <end position="661"/>
    </location>
</feature>
<dbReference type="InterPro" id="IPR045087">
    <property type="entry name" value="Cu-oxidase_fam"/>
</dbReference>
<dbReference type="CDD" id="cd13897">
    <property type="entry name" value="CuRO_3_LCC_plant"/>
    <property type="match status" value="1"/>
</dbReference>
<evidence type="ECO:0000313" key="18">
    <source>
        <dbReference type="Proteomes" id="UP000594263"/>
    </source>
</evidence>
<dbReference type="Gene3D" id="2.60.40.420">
    <property type="entry name" value="Cupredoxins - blue copper proteins"/>
    <property type="match status" value="3"/>
</dbReference>
<evidence type="ECO:0000256" key="7">
    <source>
        <dbReference type="ARBA" id="ARBA00022723"/>
    </source>
</evidence>
<evidence type="ECO:0000259" key="16">
    <source>
        <dbReference type="Pfam" id="PF07732"/>
    </source>
</evidence>
<evidence type="ECO:0000256" key="12">
    <source>
        <dbReference type="ARBA" id="ARBA00023185"/>
    </source>
</evidence>
<feature type="domain" description="Plastocyanin-like" evidence="16">
    <location>
        <begin position="147"/>
        <end position="260"/>
    </location>
</feature>
<protein>
    <recommendedName>
        <fullName evidence="4 13">Laccase</fullName>
        <ecNumber evidence="4 13">1.10.3.2</ecNumber>
    </recommendedName>
    <alternativeName>
        <fullName evidence="13">Benzenediol:oxygen oxidoreductase</fullName>
    </alternativeName>
    <alternativeName>
        <fullName evidence="13">Diphenol oxidase</fullName>
    </alternativeName>
    <alternativeName>
        <fullName evidence="13">Urishiol oxidase</fullName>
    </alternativeName>
</protein>
<dbReference type="InterPro" id="IPR017761">
    <property type="entry name" value="Laccase"/>
</dbReference>
<dbReference type="PROSITE" id="PS00080">
    <property type="entry name" value="MULTICOPPER_OXIDASE2"/>
    <property type="match status" value="1"/>
</dbReference>
<comment type="catalytic activity">
    <reaction evidence="1 13">
        <text>4 hydroquinone + O2 = 4 benzosemiquinone + 2 H2O</text>
        <dbReference type="Rhea" id="RHEA:11276"/>
        <dbReference type="ChEBI" id="CHEBI:15377"/>
        <dbReference type="ChEBI" id="CHEBI:15379"/>
        <dbReference type="ChEBI" id="CHEBI:17594"/>
        <dbReference type="ChEBI" id="CHEBI:17977"/>
        <dbReference type="EC" id="1.10.3.2"/>
    </reaction>
</comment>
<evidence type="ECO:0000313" key="17">
    <source>
        <dbReference type="EnsemblPlants" id="Kaladp0001s0093.1.v1.1"/>
    </source>
</evidence>
<evidence type="ECO:0000256" key="5">
    <source>
        <dbReference type="ARBA" id="ARBA00022523"/>
    </source>
</evidence>
<dbReference type="PROSITE" id="PS00079">
    <property type="entry name" value="MULTICOPPER_OXIDASE1"/>
    <property type="match status" value="1"/>
</dbReference>
<evidence type="ECO:0000256" key="10">
    <source>
        <dbReference type="ARBA" id="ARBA00023008"/>
    </source>
</evidence>
<reference evidence="17" key="1">
    <citation type="submission" date="2021-01" db="UniProtKB">
        <authorList>
            <consortium name="EnsemblPlants"/>
        </authorList>
    </citation>
    <scope>IDENTIFICATION</scope>
</reference>
<organism evidence="17 18">
    <name type="scientific">Kalanchoe fedtschenkoi</name>
    <name type="common">Lavender scallops</name>
    <name type="synonym">South American air plant</name>
    <dbReference type="NCBI Taxonomy" id="63787"/>
    <lineage>
        <taxon>Eukaryota</taxon>
        <taxon>Viridiplantae</taxon>
        <taxon>Streptophyta</taxon>
        <taxon>Embryophyta</taxon>
        <taxon>Tracheophyta</taxon>
        <taxon>Spermatophyta</taxon>
        <taxon>Magnoliopsida</taxon>
        <taxon>eudicotyledons</taxon>
        <taxon>Gunneridae</taxon>
        <taxon>Pentapetalae</taxon>
        <taxon>Saxifragales</taxon>
        <taxon>Crassulaceae</taxon>
        <taxon>Kalanchoe</taxon>
    </lineage>
</organism>
<keyword evidence="12 13" id="KW-0439">Lignin degradation</keyword>
<dbReference type="InterPro" id="IPR034289">
    <property type="entry name" value="CuRO_3_LCC"/>
</dbReference>
<dbReference type="EnsemblPlants" id="Kaladp0001s0093.1.v1.1">
    <property type="protein sequence ID" value="Kaladp0001s0093.1.v1.1"/>
    <property type="gene ID" value="Kaladp0001s0093.v1.1"/>
</dbReference>
<evidence type="ECO:0000259" key="14">
    <source>
        <dbReference type="Pfam" id="PF00394"/>
    </source>
</evidence>
<dbReference type="CDD" id="cd13849">
    <property type="entry name" value="CuRO_1_LCC_plant"/>
    <property type="match status" value="1"/>
</dbReference>
<dbReference type="GO" id="GO:0048046">
    <property type="term" value="C:apoplast"/>
    <property type="evidence" value="ECO:0007669"/>
    <property type="project" value="UniProtKB-SubCell"/>
</dbReference>
<keyword evidence="9 13" id="KW-0560">Oxidoreductase</keyword>
<dbReference type="NCBIfam" id="TIGR03389">
    <property type="entry name" value="laccase"/>
    <property type="match status" value="1"/>
</dbReference>
<keyword evidence="5 13" id="KW-0052">Apoplast</keyword>
<evidence type="ECO:0000256" key="6">
    <source>
        <dbReference type="ARBA" id="ARBA00022525"/>
    </source>
</evidence>
<dbReference type="OMA" id="RCECVHV"/>
<dbReference type="AlphaFoldDB" id="A0A7N0R8F1"/>
<evidence type="ECO:0000256" key="8">
    <source>
        <dbReference type="ARBA" id="ARBA00022737"/>
    </source>
</evidence>
<keyword evidence="11" id="KW-0325">Glycoprotein</keyword>
<dbReference type="InterPro" id="IPR011706">
    <property type="entry name" value="Cu-oxidase_C"/>
</dbReference>
<dbReference type="Pfam" id="PF00394">
    <property type="entry name" value="Cu-oxidase"/>
    <property type="match status" value="1"/>
</dbReference>
<evidence type="ECO:0000256" key="9">
    <source>
        <dbReference type="ARBA" id="ARBA00023002"/>
    </source>
</evidence>
<evidence type="ECO:0000256" key="3">
    <source>
        <dbReference type="ARBA" id="ARBA00010609"/>
    </source>
</evidence>
<dbReference type="GO" id="GO:0005507">
    <property type="term" value="F:copper ion binding"/>
    <property type="evidence" value="ECO:0007669"/>
    <property type="project" value="InterPro"/>
</dbReference>
<comment type="similarity">
    <text evidence="3 13">Belongs to the multicopper oxidase family.</text>
</comment>
<name>A0A7N0R8F1_KALFE</name>
<evidence type="ECO:0000256" key="11">
    <source>
        <dbReference type="ARBA" id="ARBA00023180"/>
    </source>
</evidence>
<dbReference type="EC" id="1.10.3.2" evidence="4 13"/>
<dbReference type="SUPFAM" id="SSF49503">
    <property type="entry name" value="Cupredoxins"/>
    <property type="match status" value="3"/>
</dbReference>
<accession>A0A7N0R8F1</accession>
<comment type="subcellular location">
    <subcellularLocation>
        <location evidence="2 13">Secreted</location>
        <location evidence="2 13">Extracellular space</location>
        <location evidence="2 13">Apoplast</location>
    </subcellularLocation>
</comment>
<dbReference type="Gramene" id="Kaladp0001s0093.1.v1.1">
    <property type="protein sequence ID" value="Kaladp0001s0093.1.v1.1"/>
    <property type="gene ID" value="Kaladp0001s0093.v1.1"/>
</dbReference>
<keyword evidence="8 13" id="KW-0677">Repeat</keyword>
<evidence type="ECO:0000256" key="4">
    <source>
        <dbReference type="ARBA" id="ARBA00012297"/>
    </source>
</evidence>
<comment type="cofactor">
    <cofactor evidence="13">
        <name>Cu cation</name>
        <dbReference type="ChEBI" id="CHEBI:23378"/>
    </cofactor>
    <text evidence="13">Binds 4 Cu cations per monomer.</text>
</comment>
<feature type="domain" description="Plastocyanin-like" evidence="14">
    <location>
        <begin position="273"/>
        <end position="419"/>
    </location>
</feature>
<dbReference type="InterPro" id="IPR002355">
    <property type="entry name" value="Cu_oxidase_Cu_BS"/>
</dbReference>
<evidence type="ECO:0000256" key="2">
    <source>
        <dbReference type="ARBA" id="ARBA00004271"/>
    </source>
</evidence>
<dbReference type="PANTHER" id="PTHR11709:SF410">
    <property type="entry name" value="LACCASE"/>
    <property type="match status" value="1"/>
</dbReference>
<dbReference type="Pfam" id="PF07732">
    <property type="entry name" value="Cu-oxidase_3"/>
    <property type="match status" value="1"/>
</dbReference>
<comment type="function">
    <text evidence="13">Lignin degradation and detoxification of lignin-derived products.</text>
</comment>
<sequence length="678" mass="75635">MAGVKGVQPADHNPVKKMGSVAWRTDACNEESQMSRWAWPWLRGKALPDRLRQQRQRASQWACELANSEYFNEYIRHVYEALAAQKYVRRGVTQPARRHEFPFPFEVAKMDFKRGFILQLLALAVLNQLLPSCMAKKNNIPTFNWVVEETSYTRLCSTKKILTVNGQFPGPTLHVNAGETIRVNILNKGNYNVTIHWHGVKQPRNPWSDGPAYITQCPIQPGANFSYEVVLSSEEGTLWWHAHSDWSRATVHGPIIVHPKPGTIYPFPKPHAEFPIVLASWFKGDVMEIIKTALERGGEPNISDAFTINGQPGDLYACSKPGTTRFQIEFGKTYLLRLINSVMNEEMFFAVANHTLTLVGMDGGYIKPFETSYVLITPGQTMDLLLKASQPPSHYYAASRAYASAAYDNTTTTAIFEYTAHNNSSAPSTPFFPSLPNYTDTDAVTAFTAKLRGLPTAARAIDVPKHVDTRLFIAIAVNTLPCANSSCDGPNGSRLAASLNNMSFVEPSIDLLLAYYRGMNGVYKSNFPREPLLKYNYTADQMPDNVVTANPATKVRVLKYNASVEIVFQGTNVLGGENHPMHLHGYSFYVVGSGFGNFDSQTDPDSYNLVDPPELNTVGVPTNGWAAIRFRADNPGVWFMHCHLERHTSWGMDTAFIVTNGKTSSSSIRRPPQYLNPC</sequence>
<dbReference type="GO" id="GO:0052716">
    <property type="term" value="F:hydroquinone:oxygen oxidoreductase activity"/>
    <property type="evidence" value="ECO:0007669"/>
    <property type="project" value="UniProtKB-EC"/>
</dbReference>
<proteinExistence type="inferred from homology"/>
<keyword evidence="6 13" id="KW-0964">Secreted</keyword>
<dbReference type="InterPro" id="IPR001117">
    <property type="entry name" value="Cu-oxidase_2nd"/>
</dbReference>
<evidence type="ECO:0000256" key="1">
    <source>
        <dbReference type="ARBA" id="ARBA00000349"/>
    </source>
</evidence>
<keyword evidence="18" id="KW-1185">Reference proteome</keyword>
<dbReference type="InterPro" id="IPR033138">
    <property type="entry name" value="Cu_oxidase_CS"/>
</dbReference>
<dbReference type="InterPro" id="IPR008972">
    <property type="entry name" value="Cupredoxin"/>
</dbReference>
<dbReference type="InterPro" id="IPR034285">
    <property type="entry name" value="CuRO_2_LCC"/>
</dbReference>
<dbReference type="CDD" id="cd13875">
    <property type="entry name" value="CuRO_2_LCC_plant"/>
    <property type="match status" value="1"/>
</dbReference>
<evidence type="ECO:0000259" key="15">
    <source>
        <dbReference type="Pfam" id="PF07731"/>
    </source>
</evidence>
<dbReference type="InterPro" id="IPR011707">
    <property type="entry name" value="Cu-oxidase-like_N"/>
</dbReference>
<dbReference type="GO" id="GO:0046274">
    <property type="term" value="P:lignin catabolic process"/>
    <property type="evidence" value="ECO:0007669"/>
    <property type="project" value="UniProtKB-KW"/>
</dbReference>